<name>A0A6I2QYJ5_FLAPL</name>
<gene>
    <name evidence="1" type="ORF">GKE97_01680</name>
</gene>
<comment type="caution">
    <text evidence="1">The sequence shown here is derived from an EMBL/GenBank/DDBJ whole genome shotgun (WGS) entry which is preliminary data.</text>
</comment>
<reference evidence="1 2" key="1">
    <citation type="journal article" date="2019" name="Nat. Med.">
        <title>A library of human gut bacterial isolates paired with longitudinal multiomics data enables mechanistic microbiome research.</title>
        <authorList>
            <person name="Poyet M."/>
            <person name="Groussin M."/>
            <person name="Gibbons S.M."/>
            <person name="Avila-Pacheco J."/>
            <person name="Jiang X."/>
            <person name="Kearney S.M."/>
            <person name="Perrotta A.R."/>
            <person name="Berdy B."/>
            <person name="Zhao S."/>
            <person name="Lieberman T.D."/>
            <person name="Swanson P.K."/>
            <person name="Smith M."/>
            <person name="Roesemann S."/>
            <person name="Alexander J.E."/>
            <person name="Rich S.A."/>
            <person name="Livny J."/>
            <person name="Vlamakis H."/>
            <person name="Clish C."/>
            <person name="Bullock K."/>
            <person name="Deik A."/>
            <person name="Scott J."/>
            <person name="Pierce K.A."/>
            <person name="Xavier R.J."/>
            <person name="Alm E.J."/>
        </authorList>
    </citation>
    <scope>NUCLEOTIDE SEQUENCE [LARGE SCALE GENOMIC DNA]</scope>
    <source>
        <strain evidence="1 2">BIOML-A2</strain>
    </source>
</reference>
<accession>A0A6I2QYJ5</accession>
<dbReference type="AlphaFoldDB" id="A0A6I2QYJ5"/>
<evidence type="ECO:0000313" key="1">
    <source>
        <dbReference type="EMBL" id="MSB18223.1"/>
    </source>
</evidence>
<organism evidence="1 2">
    <name type="scientific">Flavonifractor plautii</name>
    <name type="common">Fusobacterium plautii</name>
    <dbReference type="NCBI Taxonomy" id="292800"/>
    <lineage>
        <taxon>Bacteria</taxon>
        <taxon>Bacillati</taxon>
        <taxon>Bacillota</taxon>
        <taxon>Clostridia</taxon>
        <taxon>Eubacteriales</taxon>
        <taxon>Oscillospiraceae</taxon>
        <taxon>Flavonifractor</taxon>
    </lineage>
</organism>
<proteinExistence type="predicted"/>
<dbReference type="Proteomes" id="UP000434475">
    <property type="component" value="Unassembled WGS sequence"/>
</dbReference>
<protein>
    <submittedName>
        <fullName evidence="1">Uncharacterized protein</fullName>
    </submittedName>
</protein>
<dbReference type="RefSeq" id="WP_172697111.1">
    <property type="nucleotide sequence ID" value="NZ_WKPR01000002.1"/>
</dbReference>
<dbReference type="EMBL" id="WKPR01000002">
    <property type="protein sequence ID" value="MSB18223.1"/>
    <property type="molecule type" value="Genomic_DNA"/>
</dbReference>
<sequence length="205" mass="23830">MLNENTLVKVTASEDRISFRTVSRSYKSPHRFVILRSALKRLADESCMVSDLSSFASLWHVQGTNDLHICFSWLSDHNGTLSGRKELIRLPFCETMRFLHDSISPDGPKERAFLSFGRLADPWLHFDAPNNLKNVLAVPLLRRRLVRFLRDHFHWRNGGEVRFFDDCDPFSFTFREYLPGRTGLCGGVILHREEELKNAYYSLHT</sequence>
<evidence type="ECO:0000313" key="2">
    <source>
        <dbReference type="Proteomes" id="UP000434475"/>
    </source>
</evidence>